<evidence type="ECO:0000313" key="1">
    <source>
        <dbReference type="EMBL" id="THU73344.1"/>
    </source>
</evidence>
<name>A0A4S8KDS0_MUSBA</name>
<keyword evidence="2" id="KW-1185">Reference proteome</keyword>
<comment type="caution">
    <text evidence="1">The sequence shown here is derived from an EMBL/GenBank/DDBJ whole genome shotgun (WGS) entry which is preliminary data.</text>
</comment>
<evidence type="ECO:0000313" key="2">
    <source>
        <dbReference type="Proteomes" id="UP000317650"/>
    </source>
</evidence>
<dbReference type="EMBL" id="PYDT01000001">
    <property type="protein sequence ID" value="THU73344.1"/>
    <property type="molecule type" value="Genomic_DNA"/>
</dbReference>
<dbReference type="AlphaFoldDB" id="A0A4S8KDS0"/>
<gene>
    <name evidence="1" type="ORF">C4D60_Mb04t21830</name>
</gene>
<proteinExistence type="predicted"/>
<protein>
    <submittedName>
        <fullName evidence="1">Uncharacterized protein</fullName>
    </submittedName>
</protein>
<organism evidence="1 2">
    <name type="scientific">Musa balbisiana</name>
    <name type="common">Banana</name>
    <dbReference type="NCBI Taxonomy" id="52838"/>
    <lineage>
        <taxon>Eukaryota</taxon>
        <taxon>Viridiplantae</taxon>
        <taxon>Streptophyta</taxon>
        <taxon>Embryophyta</taxon>
        <taxon>Tracheophyta</taxon>
        <taxon>Spermatophyta</taxon>
        <taxon>Magnoliopsida</taxon>
        <taxon>Liliopsida</taxon>
        <taxon>Zingiberales</taxon>
        <taxon>Musaceae</taxon>
        <taxon>Musa</taxon>
    </lineage>
</organism>
<reference evidence="1 2" key="1">
    <citation type="journal article" date="2019" name="Nat. Plants">
        <title>Genome sequencing of Musa balbisiana reveals subgenome evolution and function divergence in polyploid bananas.</title>
        <authorList>
            <person name="Yao X."/>
        </authorList>
    </citation>
    <scope>NUCLEOTIDE SEQUENCE [LARGE SCALE GENOMIC DNA]</scope>
    <source>
        <strain evidence="2">cv. DH-PKW</strain>
        <tissue evidence="1">Leaves</tissue>
    </source>
</reference>
<sequence length="115" mass="12579">MQATLIARAPTRCLVPGSTRDWVISVGPTARTLKLKRDGETEKSVAALFSSSHCCRCHCLSLSCFHRRRGFLERRERGVLSSASSLESPALATVASKMMYVALRLQKLIGGILDS</sequence>
<dbReference type="Proteomes" id="UP000317650">
    <property type="component" value="Chromosome 4"/>
</dbReference>
<accession>A0A4S8KDS0</accession>